<gene>
    <name evidence="1" type="ORF">C4B60_10735</name>
</gene>
<dbReference type="Proteomes" id="UP000239047">
    <property type="component" value="Unassembled WGS sequence"/>
</dbReference>
<protein>
    <submittedName>
        <fullName evidence="1">Uncharacterized protein</fullName>
    </submittedName>
</protein>
<reference evidence="1 2" key="1">
    <citation type="submission" date="2018-02" db="EMBL/GenBank/DDBJ databases">
        <title>Jeotgalibacillus proteolyticum sp. nov. a protease producing bacterium isolated from ocean sediments of Laizhou Bay.</title>
        <authorList>
            <person name="Li Y."/>
        </authorList>
    </citation>
    <scope>NUCLEOTIDE SEQUENCE [LARGE SCALE GENOMIC DNA]</scope>
    <source>
        <strain evidence="1 2">22-7</strain>
    </source>
</reference>
<comment type="caution">
    <text evidence="1">The sequence shown here is derived from an EMBL/GenBank/DDBJ whole genome shotgun (WGS) entry which is preliminary data.</text>
</comment>
<evidence type="ECO:0000313" key="1">
    <source>
        <dbReference type="EMBL" id="PPA70060.1"/>
    </source>
</evidence>
<name>A0A2S5GAP3_9BACL</name>
<evidence type="ECO:0000313" key="2">
    <source>
        <dbReference type="Proteomes" id="UP000239047"/>
    </source>
</evidence>
<sequence length="60" mass="6807">MTWGMPNRQLKKVVFGLSEATVKKLITRHQERGWIVKSDIKPHGNGVACLMVYPRKGEVS</sequence>
<organism evidence="1 2">
    <name type="scientific">Jeotgalibacillus proteolyticus</name>
    <dbReference type="NCBI Taxonomy" id="2082395"/>
    <lineage>
        <taxon>Bacteria</taxon>
        <taxon>Bacillati</taxon>
        <taxon>Bacillota</taxon>
        <taxon>Bacilli</taxon>
        <taxon>Bacillales</taxon>
        <taxon>Caryophanaceae</taxon>
        <taxon>Jeotgalibacillus</taxon>
    </lineage>
</organism>
<accession>A0A2S5GAP3</accession>
<keyword evidence="2" id="KW-1185">Reference proteome</keyword>
<proteinExistence type="predicted"/>
<dbReference type="AlphaFoldDB" id="A0A2S5GAP3"/>
<dbReference type="EMBL" id="PREZ01000004">
    <property type="protein sequence ID" value="PPA70060.1"/>
    <property type="molecule type" value="Genomic_DNA"/>
</dbReference>